<keyword evidence="3" id="KW-0813">Transport</keyword>
<dbReference type="InterPro" id="IPR003439">
    <property type="entry name" value="ABC_transporter-like_ATP-bd"/>
</dbReference>
<dbReference type="GO" id="GO:0005524">
    <property type="term" value="F:ATP binding"/>
    <property type="evidence" value="ECO:0007669"/>
    <property type="project" value="UniProtKB-KW"/>
</dbReference>
<keyword evidence="8" id="KW-1185">Reference proteome</keyword>
<dbReference type="InterPro" id="IPR013563">
    <property type="entry name" value="Oligopep_ABC_C"/>
</dbReference>
<dbReference type="InterPro" id="IPR027417">
    <property type="entry name" value="P-loop_NTPase"/>
</dbReference>
<comment type="caution">
    <text evidence="7">The sequence shown here is derived from an EMBL/GenBank/DDBJ whole genome shotgun (WGS) entry which is preliminary data.</text>
</comment>
<evidence type="ECO:0000256" key="3">
    <source>
        <dbReference type="ARBA" id="ARBA00022448"/>
    </source>
</evidence>
<dbReference type="InterPro" id="IPR017871">
    <property type="entry name" value="ABC_transporter-like_CS"/>
</dbReference>
<feature type="domain" description="ABC transporter" evidence="6">
    <location>
        <begin position="277"/>
        <end position="527"/>
    </location>
</feature>
<evidence type="ECO:0000313" key="7">
    <source>
        <dbReference type="EMBL" id="MCG7507561.1"/>
    </source>
</evidence>
<dbReference type="PANTHER" id="PTHR43776">
    <property type="entry name" value="TRANSPORT ATP-BINDING PROTEIN"/>
    <property type="match status" value="1"/>
</dbReference>
<evidence type="ECO:0000256" key="4">
    <source>
        <dbReference type="ARBA" id="ARBA00022741"/>
    </source>
</evidence>
<name>A0ABS9QLE7_9HYPH</name>
<organism evidence="7 8">
    <name type="scientific">Mesorhizobium retamae</name>
    <dbReference type="NCBI Taxonomy" id="2912854"/>
    <lineage>
        <taxon>Bacteria</taxon>
        <taxon>Pseudomonadati</taxon>
        <taxon>Pseudomonadota</taxon>
        <taxon>Alphaproteobacteria</taxon>
        <taxon>Hyphomicrobiales</taxon>
        <taxon>Phyllobacteriaceae</taxon>
        <taxon>Mesorhizobium</taxon>
    </lineage>
</organism>
<dbReference type="Pfam" id="PF00005">
    <property type="entry name" value="ABC_tran"/>
    <property type="match status" value="2"/>
</dbReference>
<sequence length="543" mass="59554">MSETPLLSVNDLSVAFLQGGKVSTAVDHISFDIAKGETVALVGESGSGKSVSALSVLKLLPYPPASHPSGQILFGGQDLLKLDERQLRSVRGNKITMIFQEPMTSLNPLHTIERQIGEILKLHQGMGEVQARKRTLELLNEVGIREPEKRLDAYPHQLSGGQRQRVMIAMALANEPQLLIADEPTTALDVTVQAQILELLAKLKTKNGMSMLFITHDLGIVRKIADRVCVMTKGKIVESGPTKEIFGNPQHAYTRHLLAAEPKGRPPVADANAKAVMRGDDIKVWFPIKQGFFRRVVDHVKAVDGIDVTVRAGQTLGVVGESGSGKTTLGLALSRMISSTGAIQFDGRDINKLSFSAMRPLRSELQIVFQDPFGSLSPRMSIAEIIEEGLKIHEPKLSADDRDQRVVDVLTEVGLDPSTRFRYPHEFSGGQRQRVAIARAMVLKPRFVMLDEPTSALDMSVQAQVVDLLRSLQTKHNLAYLFISHDLKVIRALANDVIVMRNGKVVEAGPSEQIFERPQTEYTKALISAAFRIETAPLGAVND</sequence>
<dbReference type="InterPro" id="IPR003593">
    <property type="entry name" value="AAA+_ATPase"/>
</dbReference>
<dbReference type="NCBIfam" id="NF008453">
    <property type="entry name" value="PRK11308.1"/>
    <property type="match status" value="2"/>
</dbReference>
<dbReference type="InterPro" id="IPR050319">
    <property type="entry name" value="ABC_transp_ATP-bind"/>
</dbReference>
<dbReference type="PROSITE" id="PS50893">
    <property type="entry name" value="ABC_TRANSPORTER_2"/>
    <property type="match status" value="2"/>
</dbReference>
<dbReference type="EMBL" id="JAKREW010000026">
    <property type="protein sequence ID" value="MCG7507561.1"/>
    <property type="molecule type" value="Genomic_DNA"/>
</dbReference>
<protein>
    <submittedName>
        <fullName evidence="7">ABC transporter ATP-binding protein</fullName>
    </submittedName>
</protein>
<gene>
    <name evidence="7" type="ORF">L4923_21220</name>
</gene>
<proteinExistence type="inferred from homology"/>
<dbReference type="SMART" id="SM00382">
    <property type="entry name" value="AAA"/>
    <property type="match status" value="2"/>
</dbReference>
<evidence type="ECO:0000313" key="8">
    <source>
        <dbReference type="Proteomes" id="UP001201701"/>
    </source>
</evidence>
<dbReference type="Pfam" id="PF08352">
    <property type="entry name" value="oligo_HPY"/>
    <property type="match status" value="2"/>
</dbReference>
<evidence type="ECO:0000259" key="6">
    <source>
        <dbReference type="PROSITE" id="PS50893"/>
    </source>
</evidence>
<dbReference type="Gene3D" id="3.40.50.300">
    <property type="entry name" value="P-loop containing nucleotide triphosphate hydrolases"/>
    <property type="match status" value="2"/>
</dbReference>
<reference evidence="7 8" key="1">
    <citation type="submission" date="2022-02" db="EMBL/GenBank/DDBJ databases">
        <title>Draft genome sequence of Mezorhizobium retamae strain IRAMC:0171 isolated from Retama raetam nodules.</title>
        <authorList>
            <person name="Bengaied R."/>
            <person name="Sbissi I."/>
            <person name="Huber K."/>
            <person name="Ghodbane F."/>
            <person name="Nouioui I."/>
            <person name="Tarhouni M."/>
            <person name="Gtari M."/>
        </authorList>
    </citation>
    <scope>NUCLEOTIDE SEQUENCE [LARGE SCALE GENOMIC DNA]</scope>
    <source>
        <strain evidence="7 8">IRAMC:0171</strain>
    </source>
</reference>
<feature type="domain" description="ABC transporter" evidence="6">
    <location>
        <begin position="7"/>
        <end position="258"/>
    </location>
</feature>
<comment type="similarity">
    <text evidence="2">Belongs to the ABC transporter superfamily.</text>
</comment>
<dbReference type="NCBIfam" id="NF007739">
    <property type="entry name" value="PRK10419.1"/>
    <property type="match status" value="2"/>
</dbReference>
<evidence type="ECO:0000256" key="1">
    <source>
        <dbReference type="ARBA" id="ARBA00004417"/>
    </source>
</evidence>
<keyword evidence="5 7" id="KW-0067">ATP-binding</keyword>
<dbReference type="CDD" id="cd03257">
    <property type="entry name" value="ABC_NikE_OppD_transporters"/>
    <property type="match status" value="2"/>
</dbReference>
<dbReference type="PROSITE" id="PS00211">
    <property type="entry name" value="ABC_TRANSPORTER_1"/>
    <property type="match status" value="2"/>
</dbReference>
<dbReference type="PANTHER" id="PTHR43776:SF7">
    <property type="entry name" value="D,D-DIPEPTIDE TRANSPORT ATP-BINDING PROTEIN DDPF-RELATED"/>
    <property type="match status" value="1"/>
</dbReference>
<comment type="subcellular location">
    <subcellularLocation>
        <location evidence="1">Cell inner membrane</location>
        <topology evidence="1">Peripheral membrane protein</topology>
    </subcellularLocation>
</comment>
<keyword evidence="4" id="KW-0547">Nucleotide-binding</keyword>
<dbReference type="SUPFAM" id="SSF52540">
    <property type="entry name" value="P-loop containing nucleoside triphosphate hydrolases"/>
    <property type="match status" value="2"/>
</dbReference>
<dbReference type="Proteomes" id="UP001201701">
    <property type="component" value="Unassembled WGS sequence"/>
</dbReference>
<accession>A0ABS9QLE7</accession>
<evidence type="ECO:0000256" key="2">
    <source>
        <dbReference type="ARBA" id="ARBA00005417"/>
    </source>
</evidence>
<evidence type="ECO:0000256" key="5">
    <source>
        <dbReference type="ARBA" id="ARBA00022840"/>
    </source>
</evidence>
<dbReference type="RefSeq" id="WP_239368823.1">
    <property type="nucleotide sequence ID" value="NZ_JAKREW010000026.1"/>
</dbReference>